<feature type="region of interest" description="Disordered" evidence="1">
    <location>
        <begin position="97"/>
        <end position="140"/>
    </location>
</feature>
<feature type="compositionally biased region" description="Basic residues" evidence="1">
    <location>
        <begin position="131"/>
        <end position="140"/>
    </location>
</feature>
<evidence type="ECO:0000313" key="3">
    <source>
        <dbReference type="Proteomes" id="UP000826300"/>
    </source>
</evidence>
<accession>A0A8G0ZWB9</accession>
<organism evidence="2 3">
    <name type="scientific">Neotabrizicola shimadae</name>
    <dbReference type="NCBI Taxonomy" id="2807096"/>
    <lineage>
        <taxon>Bacteria</taxon>
        <taxon>Pseudomonadati</taxon>
        <taxon>Pseudomonadota</taxon>
        <taxon>Alphaproteobacteria</taxon>
        <taxon>Rhodobacterales</taxon>
        <taxon>Paracoccaceae</taxon>
        <taxon>Neotabrizicola</taxon>
    </lineage>
</organism>
<dbReference type="Proteomes" id="UP000826300">
    <property type="component" value="Chromosome"/>
</dbReference>
<proteinExistence type="predicted"/>
<keyword evidence="3" id="KW-1185">Reference proteome</keyword>
<dbReference type="EMBL" id="CP069370">
    <property type="protein sequence ID" value="QYZ71689.1"/>
    <property type="molecule type" value="Genomic_DNA"/>
</dbReference>
<name>A0A8G0ZWB9_9RHOB</name>
<dbReference type="AlphaFoldDB" id="A0A8G0ZWB9"/>
<evidence type="ECO:0000256" key="1">
    <source>
        <dbReference type="SAM" id="MobiDB-lite"/>
    </source>
</evidence>
<dbReference type="KEGG" id="nsm:JO391_09435"/>
<protein>
    <submittedName>
        <fullName evidence="2">Uncharacterized protein</fullName>
    </submittedName>
</protein>
<sequence>MGHNYEAQRRETFATFKGAKGLPAMSAVDFQFFVEELDADWAAFEKALRAKGFHTRRLGDRETVIATSAPIPVTPEAVWERERMATEIALAHDFYPDGWELADPAPPPPKRPRTPKPEGRAPAAPRGPRPAPKRGQKPSP</sequence>
<gene>
    <name evidence="2" type="ORF">JO391_09435</name>
</gene>
<reference evidence="2" key="1">
    <citation type="submission" date="2021-02" db="EMBL/GenBank/DDBJ databases">
        <title>Rhodobacter shimadae sp. nov., an aerobic anoxygenic phototrophic bacterium isolated from a hot spring.</title>
        <authorList>
            <person name="Muramatsu S."/>
            <person name="Haruta S."/>
            <person name="Hirose S."/>
            <person name="Hanada S."/>
        </authorList>
    </citation>
    <scope>NUCLEOTIDE SEQUENCE</scope>
    <source>
        <strain evidence="2">N10</strain>
    </source>
</reference>
<dbReference type="RefSeq" id="WP_220664286.1">
    <property type="nucleotide sequence ID" value="NZ_CP069370.1"/>
</dbReference>
<evidence type="ECO:0000313" key="2">
    <source>
        <dbReference type="EMBL" id="QYZ71689.1"/>
    </source>
</evidence>